<feature type="chain" id="PRO_5002047974" description="NlpC/P60 domain-containing protein" evidence="8">
    <location>
        <begin position="34"/>
        <end position="356"/>
    </location>
</feature>
<feature type="compositionally biased region" description="Basic and acidic residues" evidence="7">
    <location>
        <begin position="216"/>
        <end position="227"/>
    </location>
</feature>
<evidence type="ECO:0000256" key="8">
    <source>
        <dbReference type="SAM" id="SignalP"/>
    </source>
</evidence>
<dbReference type="Pfam" id="PF00877">
    <property type="entry name" value="NLPC_P60"/>
    <property type="match status" value="1"/>
</dbReference>
<organism evidence="10 11">
    <name type="scientific">Berryella intestinalis</name>
    <dbReference type="NCBI Taxonomy" id="1531429"/>
    <lineage>
        <taxon>Bacteria</taxon>
        <taxon>Bacillati</taxon>
        <taxon>Actinomycetota</taxon>
        <taxon>Coriobacteriia</taxon>
        <taxon>Eggerthellales</taxon>
        <taxon>Eggerthellaceae</taxon>
        <taxon>Berryella</taxon>
    </lineage>
</organism>
<accession>A0A0A8B4K5</accession>
<keyword evidence="5" id="KW-0788">Thiol protease</keyword>
<dbReference type="PROSITE" id="PS51935">
    <property type="entry name" value="NLPC_P60"/>
    <property type="match status" value="1"/>
</dbReference>
<reference evidence="10 11" key="2">
    <citation type="journal article" date="2015" name="Genome Announc.">
        <title>Complete Genome Sequence of Coriobacteriaceae Strain 68-1-3, a Novel Mucus-Degrading Isolate from the Swine Intestinal Tract.</title>
        <authorList>
            <person name="Looft T."/>
            <person name="Bayles D.O."/>
            <person name="Alt D.P."/>
            <person name="Stanton T.B."/>
        </authorList>
    </citation>
    <scope>NUCLEOTIDE SEQUENCE [LARGE SCALE GENOMIC DNA]</scope>
    <source>
        <strain evidence="10 11">68-1-3</strain>
    </source>
</reference>
<evidence type="ECO:0000313" key="10">
    <source>
        <dbReference type="EMBL" id="AJC12340.1"/>
    </source>
</evidence>
<evidence type="ECO:0000256" key="4">
    <source>
        <dbReference type="ARBA" id="ARBA00022801"/>
    </source>
</evidence>
<dbReference type="HOGENOM" id="CLU_034085_0_2_11"/>
<dbReference type="GO" id="GO:0008234">
    <property type="term" value="F:cysteine-type peptidase activity"/>
    <property type="evidence" value="ECO:0007669"/>
    <property type="project" value="UniProtKB-KW"/>
</dbReference>
<dbReference type="PROSITE" id="PS51318">
    <property type="entry name" value="TAT"/>
    <property type="match status" value="1"/>
</dbReference>
<dbReference type="PANTHER" id="PTHR47359">
    <property type="entry name" value="PEPTIDOGLYCAN DL-ENDOPEPTIDASE CWLO"/>
    <property type="match status" value="1"/>
</dbReference>
<dbReference type="GO" id="GO:0006508">
    <property type="term" value="P:proteolysis"/>
    <property type="evidence" value="ECO:0007669"/>
    <property type="project" value="UniProtKB-KW"/>
</dbReference>
<dbReference type="PANTHER" id="PTHR47359:SF3">
    <property type="entry name" value="NLP_P60 DOMAIN-CONTAINING PROTEIN-RELATED"/>
    <property type="match status" value="1"/>
</dbReference>
<keyword evidence="2" id="KW-0645">Protease</keyword>
<dbReference type="STRING" id="1531429.JI75_06405"/>
<dbReference type="EMBL" id="CP009302">
    <property type="protein sequence ID" value="AJC12340.1"/>
    <property type="molecule type" value="Genomic_DNA"/>
</dbReference>
<dbReference type="RefSeq" id="WP_039689582.1">
    <property type="nucleotide sequence ID" value="NZ_CP009302.1"/>
</dbReference>
<sequence>MDFTSPMLTRRAFAGSAVLFGAALALAPSRAFAVSAAEKQAEADAVRAQLVSLQADLEQAEANYHRAIEERDAARAAMDEQQVLIDASTRRISDLQQRLGDRAVSMYRTGPTGFLDFMLGAKSFDELAQNWDLLNRINDEDARLIEETKQEEARLEAAQEEFAHQERIAADKAAEAERISADANERVEKATVLLNTLDAEARELLEQEQAAAAAEEAARRQTIEERAPAPVAGPIDRGGQTSDNSAAADWALTKIDCPYVLGTAGPDTFDCSGLVVWAYAQIGIHLPHFTESLYAAAKRVVPISQARRGDVLYRYWHCGIALVPGGSKYVHAPTRNARVRDTDPLSWSEFTCALQF</sequence>
<keyword evidence="3 8" id="KW-0732">Signal</keyword>
<keyword evidence="4" id="KW-0378">Hydrolase</keyword>
<evidence type="ECO:0000256" key="1">
    <source>
        <dbReference type="ARBA" id="ARBA00007074"/>
    </source>
</evidence>
<dbReference type="AlphaFoldDB" id="A0A0A8B4K5"/>
<dbReference type="InterPro" id="IPR038765">
    <property type="entry name" value="Papain-like_cys_pep_sf"/>
</dbReference>
<evidence type="ECO:0000313" key="11">
    <source>
        <dbReference type="Proteomes" id="UP000031121"/>
    </source>
</evidence>
<proteinExistence type="inferred from homology"/>
<dbReference type="KEGG" id="cbac:JI75_06405"/>
<gene>
    <name evidence="10" type="ORF">JI75_06405</name>
</gene>
<dbReference type="SUPFAM" id="SSF54001">
    <property type="entry name" value="Cysteine proteinases"/>
    <property type="match status" value="1"/>
</dbReference>
<dbReference type="InterPro" id="IPR006311">
    <property type="entry name" value="TAT_signal"/>
</dbReference>
<evidence type="ECO:0000256" key="5">
    <source>
        <dbReference type="ARBA" id="ARBA00022807"/>
    </source>
</evidence>
<evidence type="ECO:0000256" key="3">
    <source>
        <dbReference type="ARBA" id="ARBA00022729"/>
    </source>
</evidence>
<keyword evidence="6" id="KW-0175">Coiled coil</keyword>
<keyword evidence="11" id="KW-1185">Reference proteome</keyword>
<feature type="signal peptide" evidence="8">
    <location>
        <begin position="1"/>
        <end position="33"/>
    </location>
</feature>
<feature type="region of interest" description="Disordered" evidence="7">
    <location>
        <begin position="216"/>
        <end position="243"/>
    </location>
</feature>
<comment type="similarity">
    <text evidence="1">Belongs to the peptidase C40 family.</text>
</comment>
<dbReference type="InterPro" id="IPR000064">
    <property type="entry name" value="NLP_P60_dom"/>
</dbReference>
<name>A0A0A8B4K5_9ACTN</name>
<protein>
    <recommendedName>
        <fullName evidence="9">NlpC/P60 domain-containing protein</fullName>
    </recommendedName>
</protein>
<dbReference type="Gene3D" id="6.10.250.3150">
    <property type="match status" value="1"/>
</dbReference>
<dbReference type="OrthoDB" id="5244330at2"/>
<reference evidence="11" key="1">
    <citation type="submission" date="2014-08" db="EMBL/GenBank/DDBJ databases">
        <title>Coriobacteriaceae sp. complete genome.</title>
        <authorList>
            <person name="Looft T."/>
            <person name="Bayles D.O."/>
            <person name="Stanton T.B."/>
        </authorList>
    </citation>
    <scope>NUCLEOTIDE SEQUENCE [LARGE SCALE GENOMIC DNA]</scope>
    <source>
        <strain evidence="11">68-1-3</strain>
    </source>
</reference>
<dbReference type="InterPro" id="IPR057309">
    <property type="entry name" value="PcsB_CC"/>
</dbReference>
<evidence type="ECO:0000256" key="2">
    <source>
        <dbReference type="ARBA" id="ARBA00022670"/>
    </source>
</evidence>
<dbReference type="Gene3D" id="3.90.1720.10">
    <property type="entry name" value="endopeptidase domain like (from Nostoc punctiforme)"/>
    <property type="match status" value="1"/>
</dbReference>
<dbReference type="Pfam" id="PF24568">
    <property type="entry name" value="CC_PcsB"/>
    <property type="match status" value="1"/>
</dbReference>
<feature type="coiled-coil region" evidence="6">
    <location>
        <begin position="36"/>
        <end position="98"/>
    </location>
</feature>
<dbReference type="InterPro" id="IPR051794">
    <property type="entry name" value="PG_Endopeptidase_C40"/>
</dbReference>
<feature type="domain" description="NlpC/P60" evidence="9">
    <location>
        <begin position="241"/>
        <end position="356"/>
    </location>
</feature>
<evidence type="ECO:0000256" key="6">
    <source>
        <dbReference type="SAM" id="Coils"/>
    </source>
</evidence>
<dbReference type="Proteomes" id="UP000031121">
    <property type="component" value="Chromosome"/>
</dbReference>
<evidence type="ECO:0000259" key="9">
    <source>
        <dbReference type="PROSITE" id="PS51935"/>
    </source>
</evidence>
<evidence type="ECO:0000256" key="7">
    <source>
        <dbReference type="SAM" id="MobiDB-lite"/>
    </source>
</evidence>